<dbReference type="InterPro" id="IPR000086">
    <property type="entry name" value="NUDIX_hydrolase_dom"/>
</dbReference>
<evidence type="ECO:0000313" key="3">
    <source>
        <dbReference type="EMBL" id="MBU5439180.1"/>
    </source>
</evidence>
<proteinExistence type="inferred from homology"/>
<dbReference type="RefSeq" id="WP_216520882.1">
    <property type="nucleotide sequence ID" value="NZ_JAHLPM010000012.1"/>
</dbReference>
<feature type="domain" description="Nudix hydrolase" evidence="2">
    <location>
        <begin position="42"/>
        <end position="181"/>
    </location>
</feature>
<gene>
    <name evidence="3" type="ORF">KQI42_14250</name>
</gene>
<dbReference type="Pfam" id="PF00293">
    <property type="entry name" value="NUDIX"/>
    <property type="match status" value="1"/>
</dbReference>
<dbReference type="CDD" id="cd03674">
    <property type="entry name" value="NUDIX_Hydrolase"/>
    <property type="match status" value="1"/>
</dbReference>
<sequence length="203" mass="23812">MDYIKQIIEFTPANEQESQDKKIILDYIEKFPCNILLRENEFAHITSSGFIMNRTLDKVLMVHHNIRNTWAWTSGHVDGDTDFLRVAIKEAKEETGINDVKAFTEDIVSIDILPVFGHMRRNKYVSAHLHLSIAYILIASEKETLIVNEDENSDVNWFALDKFTEDYFDVSDVYLYNKLIYRAKQIKNNKELHTNGMYPYLQQ</sequence>
<dbReference type="GO" id="GO:0016787">
    <property type="term" value="F:hydrolase activity"/>
    <property type="evidence" value="ECO:0007669"/>
    <property type="project" value="UniProtKB-KW"/>
</dbReference>
<name>A0ABS6E9V5_9FIRM</name>
<organism evidence="3 4">
    <name type="scientific">Tissierella simiarum</name>
    <dbReference type="NCBI Taxonomy" id="2841534"/>
    <lineage>
        <taxon>Bacteria</taxon>
        <taxon>Bacillati</taxon>
        <taxon>Bacillota</taxon>
        <taxon>Tissierellia</taxon>
        <taxon>Tissierellales</taxon>
        <taxon>Tissierellaceae</taxon>
        <taxon>Tissierella</taxon>
    </lineage>
</organism>
<dbReference type="EMBL" id="JAHLPM010000012">
    <property type="protein sequence ID" value="MBU5439180.1"/>
    <property type="molecule type" value="Genomic_DNA"/>
</dbReference>
<dbReference type="Proteomes" id="UP000749471">
    <property type="component" value="Unassembled WGS sequence"/>
</dbReference>
<comment type="caution">
    <text evidence="3">The sequence shown here is derived from an EMBL/GenBank/DDBJ whole genome shotgun (WGS) entry which is preliminary data.</text>
</comment>
<keyword evidence="4" id="KW-1185">Reference proteome</keyword>
<evidence type="ECO:0000313" key="4">
    <source>
        <dbReference type="Proteomes" id="UP000749471"/>
    </source>
</evidence>
<evidence type="ECO:0000259" key="2">
    <source>
        <dbReference type="PROSITE" id="PS51462"/>
    </source>
</evidence>
<comment type="similarity">
    <text evidence="1">Belongs to the Nudix hydrolase family.</text>
</comment>
<dbReference type="PANTHER" id="PTHR43736:SF1">
    <property type="entry name" value="DIHYDRONEOPTERIN TRIPHOSPHATE DIPHOSPHATASE"/>
    <property type="match status" value="1"/>
</dbReference>
<evidence type="ECO:0000256" key="1">
    <source>
        <dbReference type="ARBA" id="ARBA00005582"/>
    </source>
</evidence>
<reference evidence="3 4" key="1">
    <citation type="submission" date="2021-06" db="EMBL/GenBank/DDBJ databases">
        <authorList>
            <person name="Sun Q."/>
            <person name="Li D."/>
        </authorList>
    </citation>
    <scope>NUCLEOTIDE SEQUENCE [LARGE SCALE GENOMIC DNA]</scope>
    <source>
        <strain evidence="3 4">MSJ-40</strain>
    </source>
</reference>
<keyword evidence="3" id="KW-0378">Hydrolase</keyword>
<dbReference type="PANTHER" id="PTHR43736">
    <property type="entry name" value="ADP-RIBOSE PYROPHOSPHATASE"/>
    <property type="match status" value="1"/>
</dbReference>
<protein>
    <submittedName>
        <fullName evidence="3">NUDIX hydrolase</fullName>
    </submittedName>
</protein>
<accession>A0ABS6E9V5</accession>
<dbReference type="PROSITE" id="PS51462">
    <property type="entry name" value="NUDIX"/>
    <property type="match status" value="1"/>
</dbReference>